<protein>
    <recommendedName>
        <fullName evidence="4">Secreted protein</fullName>
    </recommendedName>
</protein>
<dbReference type="PANTHER" id="PTHR34387:SF2">
    <property type="entry name" value="SLR1258 PROTEIN"/>
    <property type="match status" value="1"/>
</dbReference>
<proteinExistence type="predicted"/>
<feature type="chain" id="PRO_5041635841" description="Secreted protein" evidence="1">
    <location>
        <begin position="29"/>
        <end position="242"/>
    </location>
</feature>
<dbReference type="PANTHER" id="PTHR34387">
    <property type="entry name" value="SLR1258 PROTEIN"/>
    <property type="match status" value="1"/>
</dbReference>
<dbReference type="Pfam" id="PF04402">
    <property type="entry name" value="SIMPL"/>
    <property type="match status" value="1"/>
</dbReference>
<dbReference type="Gene3D" id="3.30.70.2970">
    <property type="entry name" value="Protein of unknown function (DUF541), domain 2"/>
    <property type="match status" value="1"/>
</dbReference>
<dbReference type="AlphaFoldDB" id="A0AA94EEZ9"/>
<keyword evidence="1" id="KW-0732">Signal</keyword>
<sequence length="242" mass="27013">MKHSDPFWKPTLILTVCLALLISFTSFAQSYSASDNTHGLRVSGSASVSAVPDQASLTFTIEQRGNKLSSLKTQVDQYTTALIDDLRQRDIPDRNIRSYQLNVYPQYDTSGDGKREQSGFVVMRSLEVTLPSLELYDQIIDLALAQGVTRVGQVQFEVSNQQQLYQQALQQAFKNARQKATFIADTAGVIIDGVLRIEEQSMSQPIMMQMAELDTRSKSPSLPGEQQIEARLNVIFSIKNTN</sequence>
<accession>A0AA94EEZ9</accession>
<dbReference type="InterPro" id="IPR007497">
    <property type="entry name" value="SIMPL/DUF541"/>
</dbReference>
<evidence type="ECO:0000313" key="2">
    <source>
        <dbReference type="EMBL" id="RUO43114.1"/>
    </source>
</evidence>
<dbReference type="Gene3D" id="3.30.110.170">
    <property type="entry name" value="Protein of unknown function (DUF541), domain 1"/>
    <property type="match status" value="1"/>
</dbReference>
<evidence type="ECO:0008006" key="4">
    <source>
        <dbReference type="Google" id="ProtNLM"/>
    </source>
</evidence>
<dbReference type="RefSeq" id="WP_105306817.1">
    <property type="nucleotide sequence ID" value="NZ_PIPS01000002.1"/>
</dbReference>
<dbReference type="Proteomes" id="UP000286680">
    <property type="component" value="Unassembled WGS sequence"/>
</dbReference>
<evidence type="ECO:0000313" key="3">
    <source>
        <dbReference type="Proteomes" id="UP000286680"/>
    </source>
</evidence>
<dbReference type="GO" id="GO:0006974">
    <property type="term" value="P:DNA damage response"/>
    <property type="evidence" value="ECO:0007669"/>
    <property type="project" value="TreeGrafter"/>
</dbReference>
<gene>
    <name evidence="2" type="ORF">CWE23_06995</name>
</gene>
<reference evidence="3" key="1">
    <citation type="journal article" date="2018" name="Front. Microbiol.">
        <title>Genome-Based Analysis Reveals the Taxonomy and Diversity of the Family Idiomarinaceae.</title>
        <authorList>
            <person name="Liu Y."/>
            <person name="Lai Q."/>
            <person name="Shao Z."/>
        </authorList>
    </citation>
    <scope>NUCLEOTIDE SEQUENCE [LARGE SCALE GENOMIC DNA]</scope>
    <source>
        <strain evidence="3">SN-14</strain>
    </source>
</reference>
<keyword evidence="3" id="KW-1185">Reference proteome</keyword>
<comment type="caution">
    <text evidence="2">The sequence shown here is derived from an EMBL/GenBank/DDBJ whole genome shotgun (WGS) entry which is preliminary data.</text>
</comment>
<dbReference type="InterPro" id="IPR052022">
    <property type="entry name" value="26kDa_periplasmic_antigen"/>
</dbReference>
<organism evidence="2 3">
    <name type="scientific">Idiomarina aquatica</name>
    <dbReference type="NCBI Taxonomy" id="1327752"/>
    <lineage>
        <taxon>Bacteria</taxon>
        <taxon>Pseudomonadati</taxon>
        <taxon>Pseudomonadota</taxon>
        <taxon>Gammaproteobacteria</taxon>
        <taxon>Alteromonadales</taxon>
        <taxon>Idiomarinaceae</taxon>
        <taxon>Idiomarina</taxon>
    </lineage>
</organism>
<evidence type="ECO:0000256" key="1">
    <source>
        <dbReference type="SAM" id="SignalP"/>
    </source>
</evidence>
<name>A0AA94EEZ9_9GAMM</name>
<dbReference type="EMBL" id="PIPS01000002">
    <property type="protein sequence ID" value="RUO43114.1"/>
    <property type="molecule type" value="Genomic_DNA"/>
</dbReference>
<feature type="signal peptide" evidence="1">
    <location>
        <begin position="1"/>
        <end position="28"/>
    </location>
</feature>